<dbReference type="AlphaFoldDB" id="A0A6I3L286"/>
<sequence>MGRARHTHRARPPRSLPRRDGAVRLRHRRAGTHPPRQPTLHRHTASRHPHRTHDPARRPHLEVRRTSLRRSPTSASRPNSVRSLKPRGGIHTGIDAYIALLTRMGGLFDIAFVRERIITEGSDAVLSCTVEFARRTTGRVVAMPTAEMFTAAGDLLIAGQVYFADPTRLPSAIDEG</sequence>
<dbReference type="SUPFAM" id="SSF54427">
    <property type="entry name" value="NTF2-like"/>
    <property type="match status" value="1"/>
</dbReference>
<proteinExistence type="predicted"/>
<dbReference type="InterPro" id="IPR032710">
    <property type="entry name" value="NTF2-like_dom_sf"/>
</dbReference>
<reference evidence="2 3" key="1">
    <citation type="submission" date="2019-11" db="EMBL/GenBank/DDBJ databases">
        <title>Nocardia sp. nov. CT2-14 isolated from soil.</title>
        <authorList>
            <person name="Kanchanasin P."/>
            <person name="Tanasupawat S."/>
            <person name="Yuki M."/>
            <person name="Kudo T."/>
        </authorList>
    </citation>
    <scope>NUCLEOTIDE SEQUENCE [LARGE SCALE GENOMIC DNA]</scope>
    <source>
        <strain evidence="2 3">CT2-14</strain>
    </source>
</reference>
<comment type="caution">
    <text evidence="2">The sequence shown here is derived from an EMBL/GenBank/DDBJ whole genome shotgun (WGS) entry which is preliminary data.</text>
</comment>
<feature type="compositionally biased region" description="Basic residues" evidence="1">
    <location>
        <begin position="39"/>
        <end position="51"/>
    </location>
</feature>
<feature type="compositionally biased region" description="Basic residues" evidence="1">
    <location>
        <begin position="1"/>
        <end position="12"/>
    </location>
</feature>
<evidence type="ECO:0000313" key="3">
    <source>
        <dbReference type="Proteomes" id="UP000432464"/>
    </source>
</evidence>
<gene>
    <name evidence="2" type="ORF">GLP40_21825</name>
</gene>
<dbReference type="Proteomes" id="UP000432464">
    <property type="component" value="Unassembled WGS sequence"/>
</dbReference>
<feature type="compositionally biased region" description="Polar residues" evidence="1">
    <location>
        <begin position="69"/>
        <end position="82"/>
    </location>
</feature>
<feature type="compositionally biased region" description="Basic and acidic residues" evidence="1">
    <location>
        <begin position="52"/>
        <end position="65"/>
    </location>
</feature>
<evidence type="ECO:0000313" key="2">
    <source>
        <dbReference type="EMBL" id="MTE15398.1"/>
    </source>
</evidence>
<feature type="region of interest" description="Disordered" evidence="1">
    <location>
        <begin position="1"/>
        <end position="86"/>
    </location>
</feature>
<dbReference type="EMBL" id="WMBB01000010">
    <property type="protein sequence ID" value="MTE15398.1"/>
    <property type="molecule type" value="Genomic_DNA"/>
</dbReference>
<organism evidence="2 3">
    <name type="scientific">Nocardia aurantiaca</name>
    <dbReference type="NCBI Taxonomy" id="2675850"/>
    <lineage>
        <taxon>Bacteria</taxon>
        <taxon>Bacillati</taxon>
        <taxon>Actinomycetota</taxon>
        <taxon>Actinomycetes</taxon>
        <taxon>Mycobacteriales</taxon>
        <taxon>Nocardiaceae</taxon>
        <taxon>Nocardia</taxon>
    </lineage>
</organism>
<protein>
    <submittedName>
        <fullName evidence="2">Uncharacterized protein</fullName>
    </submittedName>
</protein>
<name>A0A6I3L286_9NOCA</name>
<evidence type="ECO:0000256" key="1">
    <source>
        <dbReference type="SAM" id="MobiDB-lite"/>
    </source>
</evidence>
<keyword evidence="3" id="KW-1185">Reference proteome</keyword>
<dbReference type="Gene3D" id="3.10.450.50">
    <property type="match status" value="1"/>
</dbReference>
<accession>A0A6I3L286</accession>